<dbReference type="Proteomes" id="UP001500683">
    <property type="component" value="Unassembled WGS sequence"/>
</dbReference>
<feature type="compositionally biased region" description="Basic and acidic residues" evidence="1">
    <location>
        <begin position="72"/>
        <end position="81"/>
    </location>
</feature>
<evidence type="ECO:0000313" key="3">
    <source>
        <dbReference type="Proteomes" id="UP001500683"/>
    </source>
</evidence>
<keyword evidence="3" id="KW-1185">Reference proteome</keyword>
<comment type="caution">
    <text evidence="2">The sequence shown here is derived from an EMBL/GenBank/DDBJ whole genome shotgun (WGS) entry which is preliminary data.</text>
</comment>
<feature type="compositionally biased region" description="Basic residues" evidence="1">
    <location>
        <begin position="94"/>
        <end position="110"/>
    </location>
</feature>
<feature type="region of interest" description="Disordered" evidence="1">
    <location>
        <begin position="55"/>
        <end position="110"/>
    </location>
</feature>
<evidence type="ECO:0000313" key="2">
    <source>
        <dbReference type="EMBL" id="GAA4106877.1"/>
    </source>
</evidence>
<reference evidence="3" key="1">
    <citation type="journal article" date="2019" name="Int. J. Syst. Evol. Microbiol.">
        <title>The Global Catalogue of Microorganisms (GCM) 10K type strain sequencing project: providing services to taxonomists for standard genome sequencing and annotation.</title>
        <authorList>
            <consortium name="The Broad Institute Genomics Platform"/>
            <consortium name="The Broad Institute Genome Sequencing Center for Infectious Disease"/>
            <person name="Wu L."/>
            <person name="Ma J."/>
        </authorList>
    </citation>
    <scope>NUCLEOTIDE SEQUENCE [LARGE SCALE GENOMIC DNA]</scope>
    <source>
        <strain evidence="3">JCM 16702</strain>
    </source>
</reference>
<evidence type="ECO:0000256" key="1">
    <source>
        <dbReference type="SAM" id="MobiDB-lite"/>
    </source>
</evidence>
<organism evidence="2 3">
    <name type="scientific">Actinomadura miaoliensis</name>
    <dbReference type="NCBI Taxonomy" id="430685"/>
    <lineage>
        <taxon>Bacteria</taxon>
        <taxon>Bacillati</taxon>
        <taxon>Actinomycetota</taxon>
        <taxon>Actinomycetes</taxon>
        <taxon>Streptosporangiales</taxon>
        <taxon>Thermomonosporaceae</taxon>
        <taxon>Actinomadura</taxon>
    </lineage>
</organism>
<dbReference type="Gene3D" id="2.40.160.210">
    <property type="entry name" value="Acyl-CoA thioesterase, double hotdog domain"/>
    <property type="match status" value="1"/>
</dbReference>
<dbReference type="EMBL" id="BAAAZG010000089">
    <property type="protein sequence ID" value="GAA4106877.1"/>
    <property type="molecule type" value="Genomic_DNA"/>
</dbReference>
<accession>A0ABP7X944</accession>
<gene>
    <name evidence="2" type="ORF">GCM10022214_88100</name>
</gene>
<dbReference type="InterPro" id="IPR042171">
    <property type="entry name" value="Acyl-CoA_hotdog"/>
</dbReference>
<proteinExistence type="predicted"/>
<sequence length="110" mass="11798">MGDLAADAAVTGENGHYTAELSPEWAAWGPNGGHLTAILVRAALVWLTADGLDGLRHDVPPRPHVPALTRRLGGDHVESPSRRGSPRQGAVRSSRPRTARRSRRGPRCGR</sequence>
<name>A0ABP7X944_9ACTN</name>
<protein>
    <submittedName>
        <fullName evidence="2">Uncharacterized protein</fullName>
    </submittedName>
</protein>